<dbReference type="EMBL" id="CAKOAT010508487">
    <property type="protein sequence ID" value="CAH8381248.1"/>
    <property type="molecule type" value="Genomic_DNA"/>
</dbReference>
<protein>
    <submittedName>
        <fullName evidence="1">Uncharacterized protein</fullName>
    </submittedName>
</protein>
<dbReference type="Proteomes" id="UP001642260">
    <property type="component" value="Unassembled WGS sequence"/>
</dbReference>
<keyword evidence="2" id="KW-1185">Reference proteome</keyword>
<proteinExistence type="predicted"/>
<evidence type="ECO:0000313" key="2">
    <source>
        <dbReference type="Proteomes" id="UP001642260"/>
    </source>
</evidence>
<reference evidence="1 2" key="1">
    <citation type="submission" date="2022-03" db="EMBL/GenBank/DDBJ databases">
        <authorList>
            <person name="Macdonald S."/>
            <person name="Ahmed S."/>
            <person name="Newling K."/>
        </authorList>
    </citation>
    <scope>NUCLEOTIDE SEQUENCE [LARGE SCALE GENOMIC DNA]</scope>
</reference>
<dbReference type="AlphaFoldDB" id="A0ABC8LCL4"/>
<organism evidence="1 2">
    <name type="scientific">Eruca vesicaria subsp. sativa</name>
    <name type="common">Garden rocket</name>
    <name type="synonym">Eruca sativa</name>
    <dbReference type="NCBI Taxonomy" id="29727"/>
    <lineage>
        <taxon>Eukaryota</taxon>
        <taxon>Viridiplantae</taxon>
        <taxon>Streptophyta</taxon>
        <taxon>Embryophyta</taxon>
        <taxon>Tracheophyta</taxon>
        <taxon>Spermatophyta</taxon>
        <taxon>Magnoliopsida</taxon>
        <taxon>eudicotyledons</taxon>
        <taxon>Gunneridae</taxon>
        <taxon>Pentapetalae</taxon>
        <taxon>rosids</taxon>
        <taxon>malvids</taxon>
        <taxon>Brassicales</taxon>
        <taxon>Brassicaceae</taxon>
        <taxon>Brassiceae</taxon>
        <taxon>Eruca</taxon>
    </lineage>
</organism>
<comment type="caution">
    <text evidence="1">The sequence shown here is derived from an EMBL/GenBank/DDBJ whole genome shotgun (WGS) entry which is preliminary data.</text>
</comment>
<accession>A0ABC8LCL4</accession>
<gene>
    <name evidence="1" type="ORF">ERUC_LOCUS33731</name>
</gene>
<name>A0ABC8LCL4_ERUVS</name>
<evidence type="ECO:0000313" key="1">
    <source>
        <dbReference type="EMBL" id="CAH8381248.1"/>
    </source>
</evidence>
<sequence length="312" mass="35685">MLHGEHSCIEEIIYKFAQLTPQERTKRYGKHYYALKKTLKKLDHDVSIQEFLGASNQVAISQAQVMECHRRISFWMNIDRIENTEHLSLLEESLRKSIERIQFHTEHYGKKQLLPIEYTTTQVKTICSAYPLSLSVFSGQLLNQTKALKLQFHSGSSMQEADAMSWLPDNSNQQTILTGDSSFLPHREMDGSVPDYSNCFDETIKQEDQKCRNLGKQFEQLEQQGDGCLGLQQVGEQYSYPTPFATTLVMEEGPSSMYDPTASSSGCFQIPQDQNMFATDHHHHHQNWVSGSMFGQTSYNQVCVSHLTLELS</sequence>